<dbReference type="Pfam" id="PF16187">
    <property type="entry name" value="Peptidase_M16_M"/>
    <property type="match status" value="1"/>
</dbReference>
<dbReference type="InterPro" id="IPR054734">
    <property type="entry name" value="PqqF-like_C_4"/>
</dbReference>
<dbReference type="InterPro" id="IPR032632">
    <property type="entry name" value="Peptidase_M16_M"/>
</dbReference>
<dbReference type="EC" id="3.4.24.55" evidence="4"/>
<dbReference type="GO" id="GO:0046872">
    <property type="term" value="F:metal ion binding"/>
    <property type="evidence" value="ECO:0007669"/>
    <property type="project" value="UniProtKB-KW"/>
</dbReference>
<dbReference type="Proteomes" id="UP000662736">
    <property type="component" value="Chromosome"/>
</dbReference>
<keyword evidence="7" id="KW-0479">Metal-binding</keyword>
<evidence type="ECO:0000256" key="13">
    <source>
        <dbReference type="ARBA" id="ARBA00033450"/>
    </source>
</evidence>
<evidence type="ECO:0000256" key="5">
    <source>
        <dbReference type="ARBA" id="ARBA00017565"/>
    </source>
</evidence>
<keyword evidence="8 21" id="KW-0378">Hydrolase</keyword>
<evidence type="ECO:0000256" key="1">
    <source>
        <dbReference type="ARBA" id="ARBA00001947"/>
    </source>
</evidence>
<dbReference type="InterPro" id="IPR011249">
    <property type="entry name" value="Metalloenz_LuxS/M16"/>
</dbReference>
<dbReference type="Pfam" id="PF00675">
    <property type="entry name" value="Peptidase_M16"/>
    <property type="match status" value="1"/>
</dbReference>
<evidence type="ECO:0000256" key="15">
    <source>
        <dbReference type="SAM" id="Coils"/>
    </source>
</evidence>
<keyword evidence="6" id="KW-0645">Protease</keyword>
<feature type="signal peptide" evidence="16">
    <location>
        <begin position="1"/>
        <end position="26"/>
    </location>
</feature>
<protein>
    <recommendedName>
        <fullName evidence="5">Protease 3</fullName>
        <ecNumber evidence="4">3.4.24.55</ecNumber>
    </recommendedName>
    <alternativeName>
        <fullName evidence="13">Pitrilysin</fullName>
    </alternativeName>
    <alternativeName>
        <fullName evidence="12">Protease III</fullName>
    </alternativeName>
    <alternativeName>
        <fullName evidence="11">Protease pi</fullName>
    </alternativeName>
</protein>
<evidence type="ECO:0000256" key="4">
    <source>
        <dbReference type="ARBA" id="ARBA00012449"/>
    </source>
</evidence>
<dbReference type="PANTHER" id="PTHR43690">
    <property type="entry name" value="NARDILYSIN"/>
    <property type="match status" value="1"/>
</dbReference>
<organism evidence="21 22">
    <name type="scientific">Glaesserella parasuis</name>
    <name type="common">Haemophilus parasuis</name>
    <dbReference type="NCBI Taxonomy" id="738"/>
    <lineage>
        <taxon>Bacteria</taxon>
        <taxon>Pseudomonadati</taxon>
        <taxon>Pseudomonadota</taxon>
        <taxon>Gammaproteobacteria</taxon>
        <taxon>Pasteurellales</taxon>
        <taxon>Pasteurellaceae</taxon>
        <taxon>Glaesserella</taxon>
    </lineage>
</organism>
<dbReference type="GO" id="GO:0004222">
    <property type="term" value="F:metalloendopeptidase activity"/>
    <property type="evidence" value="ECO:0007669"/>
    <property type="project" value="UniProtKB-EC"/>
</dbReference>
<evidence type="ECO:0000256" key="9">
    <source>
        <dbReference type="ARBA" id="ARBA00022833"/>
    </source>
</evidence>
<evidence type="ECO:0000256" key="8">
    <source>
        <dbReference type="ARBA" id="ARBA00022801"/>
    </source>
</evidence>
<feature type="domain" description="Peptidase M16 C-terminal" evidence="18">
    <location>
        <begin position="233"/>
        <end position="414"/>
    </location>
</feature>
<dbReference type="InterPro" id="IPR050626">
    <property type="entry name" value="Peptidase_M16"/>
</dbReference>
<dbReference type="EMBL" id="CP071491">
    <property type="protein sequence ID" value="QSX16287.1"/>
    <property type="molecule type" value="Genomic_DNA"/>
</dbReference>
<evidence type="ECO:0000256" key="7">
    <source>
        <dbReference type="ARBA" id="ARBA00022723"/>
    </source>
</evidence>
<comment type="cofactor">
    <cofactor evidence="1">
        <name>Zn(2+)</name>
        <dbReference type="ChEBI" id="CHEBI:29105"/>
    </cofactor>
</comment>
<dbReference type="RefSeq" id="WP_078208462.1">
    <property type="nucleotide sequence ID" value="NZ_CBCRUP010000017.1"/>
</dbReference>
<dbReference type="GO" id="GO:0006508">
    <property type="term" value="P:proteolysis"/>
    <property type="evidence" value="ECO:0007669"/>
    <property type="project" value="UniProtKB-KW"/>
</dbReference>
<evidence type="ECO:0000259" key="18">
    <source>
        <dbReference type="Pfam" id="PF05193"/>
    </source>
</evidence>
<evidence type="ECO:0000256" key="10">
    <source>
        <dbReference type="ARBA" id="ARBA00023049"/>
    </source>
</evidence>
<dbReference type="InterPro" id="IPR011765">
    <property type="entry name" value="Pept_M16_N"/>
</dbReference>
<evidence type="ECO:0000313" key="21">
    <source>
        <dbReference type="EMBL" id="QSX16287.1"/>
    </source>
</evidence>
<feature type="domain" description="Peptidase M16 N-terminal" evidence="17">
    <location>
        <begin position="72"/>
        <end position="198"/>
    </location>
</feature>
<evidence type="ECO:0000259" key="19">
    <source>
        <dbReference type="Pfam" id="PF16187"/>
    </source>
</evidence>
<keyword evidence="15" id="KW-0175">Coiled coil</keyword>
<feature type="domain" description="Coenzyme PQQ synthesis protein F-like C-terminal lobe" evidence="20">
    <location>
        <begin position="799"/>
        <end position="896"/>
    </location>
</feature>
<name>A0A1T0A985_GLAPU</name>
<evidence type="ECO:0000259" key="20">
    <source>
        <dbReference type="Pfam" id="PF22456"/>
    </source>
</evidence>
<dbReference type="Pfam" id="PF05193">
    <property type="entry name" value="Peptidase_M16_C"/>
    <property type="match status" value="1"/>
</dbReference>
<feature type="chain" id="PRO_5044377703" description="Protease 3" evidence="16">
    <location>
        <begin position="27"/>
        <end position="980"/>
    </location>
</feature>
<evidence type="ECO:0000256" key="16">
    <source>
        <dbReference type="SAM" id="SignalP"/>
    </source>
</evidence>
<dbReference type="Gene3D" id="3.30.830.10">
    <property type="entry name" value="Metalloenzyme, LuxS/M16 peptidase-like"/>
    <property type="match status" value="4"/>
</dbReference>
<dbReference type="InterPro" id="IPR007863">
    <property type="entry name" value="Peptidase_M16_C"/>
</dbReference>
<evidence type="ECO:0000313" key="22">
    <source>
        <dbReference type="Proteomes" id="UP000662736"/>
    </source>
</evidence>
<dbReference type="AlphaFoldDB" id="A0A1T0A985"/>
<evidence type="ECO:0000256" key="14">
    <source>
        <dbReference type="RuleBase" id="RU004447"/>
    </source>
</evidence>
<evidence type="ECO:0000256" key="3">
    <source>
        <dbReference type="ARBA" id="ARBA00007261"/>
    </source>
</evidence>
<dbReference type="InterPro" id="IPR001431">
    <property type="entry name" value="Pept_M16_Zn_BS"/>
</dbReference>
<reference evidence="21" key="1">
    <citation type="submission" date="2021-03" db="EMBL/GenBank/DDBJ databases">
        <title>Characterization of a novel Integrative Conjugative Element in Glaesserella parasuis.</title>
        <authorList>
            <person name="Hu G."/>
            <person name="Sun H."/>
        </authorList>
    </citation>
    <scope>NUCLEOTIDE SEQUENCE</scope>
    <source>
        <strain evidence="21">GHP1807</strain>
    </source>
</reference>
<accession>A0A1T0A985</accession>
<dbReference type="PANTHER" id="PTHR43690:SF18">
    <property type="entry name" value="INSULIN-DEGRADING ENZYME-RELATED"/>
    <property type="match status" value="1"/>
</dbReference>
<evidence type="ECO:0000256" key="11">
    <source>
        <dbReference type="ARBA" id="ARBA00029597"/>
    </source>
</evidence>
<evidence type="ECO:0000256" key="2">
    <source>
        <dbReference type="ARBA" id="ARBA00002184"/>
    </source>
</evidence>
<proteinExistence type="inferred from homology"/>
<dbReference type="FunFam" id="3.30.830.10:FF:000012">
    <property type="entry name" value="Protease 3"/>
    <property type="match status" value="1"/>
</dbReference>
<evidence type="ECO:0000256" key="12">
    <source>
        <dbReference type="ARBA" id="ARBA00031184"/>
    </source>
</evidence>
<feature type="domain" description="Peptidase M16 middle/third" evidence="19">
    <location>
        <begin position="418"/>
        <end position="691"/>
    </location>
</feature>
<keyword evidence="16" id="KW-0732">Signal</keyword>
<keyword evidence="9" id="KW-0862">Zinc</keyword>
<sequence>MKKSLLSYSLSLILGLGAVASLPVFANSATQPTIITNTQQQLGFELIKTTINKSPTDKAIYQGIRLANGMEVLLISDDKANKSLMSVGLPVGSMDDPVKQQGLAHYLEHMILMGSKAFPETNSLDGFLTKNGGYNNAFTASDRTVYYLEVNNNAFDEAVARLADAFAQPLLSEANAKKEVNAVNAEMVRAKSNDGFLMQDVNLATANPNHPITKFAVGNNVTLSDKAESKLQDELVKFYQQYYSANLMKAVLYANQPIEKLAKLAEQTLGKVENKKLTAPTVDMPFFRAEDKSVMIHYKPVKPSKMLAISFDMPEDKAQFKHKTGDYLAYVFNNNTDGTLSDYLIKQGLSDSGVQSVANNDVSRNRGDFTFYIELTDKGLAEQDKIISLVFQQIEAVKKAGIQQSYFDELKESLSQEFQHLQTEKSGNYVADLVSQMMSYPLENIIDQPYAIEQMDTQAINAKLAEMTLANVRILLVDDKAKTDKKTKYFEAPYAVHKISEQQKAKWLNFSQNPELKLPALNPYFATDFSLNESDKSRLKPQLIEAEQGTQIYAMPSHYFGNEPKAKISLGLGITPKVEDLRQSVSATLLGYMSDLVQNKIDFQASIAGMSASVSMAENGVVLQADGYTQNLAKLLKDKMVLFQQFTLSEDTLAQAKQRYLEALDRAEKENALRQANAVITRFSSYPYFEMAKQRAMIEQISLADIQQMREKLLNKATSLRVLAVGNLSDNQVKQIATEVETVFNNQNSQIDLGRYLDINQSQRKLNHIKQISHEDNALTIAYFPKGYDELQGLSRASLLKDILSRWYFDDLRTDKQLGYVVYAYNTRIGTTSGLQFSVQSPTASPKEIMQHNERFFKESLAKLNAMSTEEFEKYRASLLEVLQHKPESLDQEFAEFVTDFSRGNGQFDHKAKLIELIKQLTKQDILDFYQQTIIDQTGFVFASQAVGKNPKISQVAELKGFEKVESVEALQKGFEIKRY</sequence>
<comment type="function">
    <text evidence="2">Endopeptidase that degrades small peptides of less than 7 kDa, such as glucagon and insulin.</text>
</comment>
<dbReference type="PROSITE" id="PS00143">
    <property type="entry name" value="INSULINASE"/>
    <property type="match status" value="1"/>
</dbReference>
<gene>
    <name evidence="21" type="primary">ptrA</name>
    <name evidence="21" type="ORF">J1G54_07810</name>
</gene>
<dbReference type="NCBIfam" id="NF011681">
    <property type="entry name" value="PRK15101.1"/>
    <property type="match status" value="1"/>
</dbReference>
<evidence type="ECO:0000259" key="17">
    <source>
        <dbReference type="Pfam" id="PF00675"/>
    </source>
</evidence>
<evidence type="ECO:0000256" key="6">
    <source>
        <dbReference type="ARBA" id="ARBA00022670"/>
    </source>
</evidence>
<comment type="similarity">
    <text evidence="3 14">Belongs to the peptidase M16 family.</text>
</comment>
<dbReference type="SUPFAM" id="SSF63411">
    <property type="entry name" value="LuxS/MPP-like metallohydrolase"/>
    <property type="match status" value="4"/>
</dbReference>
<keyword evidence="10" id="KW-0482">Metalloprotease</keyword>
<dbReference type="Pfam" id="PF22456">
    <property type="entry name" value="PqqF-like_C_4"/>
    <property type="match status" value="1"/>
</dbReference>
<feature type="coiled-coil region" evidence="15">
    <location>
        <begin position="650"/>
        <end position="677"/>
    </location>
</feature>
<dbReference type="GO" id="GO:0005737">
    <property type="term" value="C:cytoplasm"/>
    <property type="evidence" value="ECO:0007669"/>
    <property type="project" value="UniProtKB-ARBA"/>
</dbReference>